<keyword evidence="1" id="KW-0472">Membrane</keyword>
<dbReference type="RefSeq" id="WP_075082749.1">
    <property type="nucleotide sequence ID" value="NZ_CP042912.1"/>
</dbReference>
<keyword evidence="1" id="KW-1133">Transmembrane helix</keyword>
<dbReference type="Gene3D" id="1.25.40.10">
    <property type="entry name" value="Tetratricopeptide repeat domain"/>
    <property type="match status" value="1"/>
</dbReference>
<organism evidence="2 3">
    <name type="scientific">Mariniblastus fucicola</name>
    <dbReference type="NCBI Taxonomy" id="980251"/>
    <lineage>
        <taxon>Bacteria</taxon>
        <taxon>Pseudomonadati</taxon>
        <taxon>Planctomycetota</taxon>
        <taxon>Planctomycetia</taxon>
        <taxon>Pirellulales</taxon>
        <taxon>Pirellulaceae</taxon>
        <taxon>Mariniblastus</taxon>
    </lineage>
</organism>
<dbReference type="Pfam" id="PF14559">
    <property type="entry name" value="TPR_19"/>
    <property type="match status" value="1"/>
</dbReference>
<proteinExistence type="predicted"/>
<evidence type="ECO:0000313" key="3">
    <source>
        <dbReference type="Proteomes" id="UP000322214"/>
    </source>
</evidence>
<keyword evidence="3" id="KW-1185">Reference proteome</keyword>
<sequence>MSSGVENRLTRGIVIVAIASIAMAPMCFYGCGPEWARWDATQANMYFRQGETEDALYQLRDAIGKSPRDPVLKLTLAERLIDIEQPSEALELVDEVLRVYPDNFRAAQLRTLSLQHLGDFTAALETQLNFDKSLGSLRRSAPRRNELAYHRALAKTDLPLAKEDIEVAVESANRSISWEGDDQLDLGIKATVVAALVARCCDANNEAIVTITDQLDLLREQIRDASEDLTSHVYSLTQTSFPIRQNSGILRRQKRLNAFEERAAVLLSCRALLYQDLKESAHCMADRVEVDRLGFDSAKIAADFPDEKTAVLFLDYASAFLDTRGYLCSLLPWQKDIDPLSSKKSNFVSSYSDALRDLNVAILCSKVNRQSFDSSLRNSLELHRNKARELKRLTRQSAVLLYHRQTLHQRAGEIEWAKRDKQLILDLGHKPGPGLF</sequence>
<evidence type="ECO:0000313" key="2">
    <source>
        <dbReference type="EMBL" id="QEG24989.1"/>
    </source>
</evidence>
<dbReference type="KEGG" id="mff:MFFC18_49120"/>
<evidence type="ECO:0000256" key="1">
    <source>
        <dbReference type="SAM" id="Phobius"/>
    </source>
</evidence>
<dbReference type="InterPro" id="IPR011990">
    <property type="entry name" value="TPR-like_helical_dom_sf"/>
</dbReference>
<dbReference type="SUPFAM" id="SSF48452">
    <property type="entry name" value="TPR-like"/>
    <property type="match status" value="1"/>
</dbReference>
<dbReference type="Proteomes" id="UP000322214">
    <property type="component" value="Chromosome"/>
</dbReference>
<dbReference type="AlphaFoldDB" id="A0A5B9PH99"/>
<dbReference type="STRING" id="980251.GCA_001642875_04953"/>
<gene>
    <name evidence="2" type="ORF">MFFC18_49120</name>
</gene>
<reference evidence="2 3" key="1">
    <citation type="submission" date="2019-08" db="EMBL/GenBank/DDBJ databases">
        <title>Deep-cultivation of Planctomycetes and their phenomic and genomic characterization uncovers novel biology.</title>
        <authorList>
            <person name="Wiegand S."/>
            <person name="Jogler M."/>
            <person name="Boedeker C."/>
            <person name="Pinto D."/>
            <person name="Vollmers J."/>
            <person name="Rivas-Marin E."/>
            <person name="Kohn T."/>
            <person name="Peeters S.H."/>
            <person name="Heuer A."/>
            <person name="Rast P."/>
            <person name="Oberbeckmann S."/>
            <person name="Bunk B."/>
            <person name="Jeske O."/>
            <person name="Meyerdierks A."/>
            <person name="Storesund J.E."/>
            <person name="Kallscheuer N."/>
            <person name="Luecker S."/>
            <person name="Lage O.M."/>
            <person name="Pohl T."/>
            <person name="Merkel B.J."/>
            <person name="Hornburger P."/>
            <person name="Mueller R.-W."/>
            <person name="Bruemmer F."/>
            <person name="Labrenz M."/>
            <person name="Spormann A.M."/>
            <person name="Op den Camp H."/>
            <person name="Overmann J."/>
            <person name="Amann R."/>
            <person name="Jetten M.S.M."/>
            <person name="Mascher T."/>
            <person name="Medema M.H."/>
            <person name="Devos D.P."/>
            <person name="Kaster A.-K."/>
            <person name="Ovreas L."/>
            <person name="Rohde M."/>
            <person name="Galperin M.Y."/>
            <person name="Jogler C."/>
        </authorList>
    </citation>
    <scope>NUCLEOTIDE SEQUENCE [LARGE SCALE GENOMIC DNA]</scope>
    <source>
        <strain evidence="2 3">FC18</strain>
    </source>
</reference>
<feature type="transmembrane region" description="Helical" evidence="1">
    <location>
        <begin position="12"/>
        <end position="31"/>
    </location>
</feature>
<keyword evidence="1" id="KW-0812">Transmembrane</keyword>
<accession>A0A5B9PH99</accession>
<name>A0A5B9PH99_9BACT</name>
<dbReference type="EMBL" id="CP042912">
    <property type="protein sequence ID" value="QEG24989.1"/>
    <property type="molecule type" value="Genomic_DNA"/>
</dbReference>
<protein>
    <submittedName>
        <fullName evidence="2">Uncharacterized protein</fullName>
    </submittedName>
</protein>